<dbReference type="EMBL" id="JAYWIO010000001">
    <property type="protein sequence ID" value="KAK7288454.1"/>
    <property type="molecule type" value="Genomic_DNA"/>
</dbReference>
<evidence type="ECO:0000313" key="3">
    <source>
        <dbReference type="Proteomes" id="UP001372338"/>
    </source>
</evidence>
<reference evidence="2 3" key="1">
    <citation type="submission" date="2024-01" db="EMBL/GenBank/DDBJ databases">
        <title>The genomes of 5 underutilized Papilionoideae crops provide insights into root nodulation and disease resistanc.</title>
        <authorList>
            <person name="Yuan L."/>
        </authorList>
    </citation>
    <scope>NUCLEOTIDE SEQUENCE [LARGE SCALE GENOMIC DNA]</scope>
    <source>
        <strain evidence="2">ZHUSHIDOU_FW_LH</strain>
        <tissue evidence="2">Leaf</tissue>
    </source>
</reference>
<organism evidence="2 3">
    <name type="scientific">Crotalaria pallida</name>
    <name type="common">Smooth rattlebox</name>
    <name type="synonym">Crotalaria striata</name>
    <dbReference type="NCBI Taxonomy" id="3830"/>
    <lineage>
        <taxon>Eukaryota</taxon>
        <taxon>Viridiplantae</taxon>
        <taxon>Streptophyta</taxon>
        <taxon>Embryophyta</taxon>
        <taxon>Tracheophyta</taxon>
        <taxon>Spermatophyta</taxon>
        <taxon>Magnoliopsida</taxon>
        <taxon>eudicotyledons</taxon>
        <taxon>Gunneridae</taxon>
        <taxon>Pentapetalae</taxon>
        <taxon>rosids</taxon>
        <taxon>fabids</taxon>
        <taxon>Fabales</taxon>
        <taxon>Fabaceae</taxon>
        <taxon>Papilionoideae</taxon>
        <taxon>50 kb inversion clade</taxon>
        <taxon>genistoids sensu lato</taxon>
        <taxon>core genistoids</taxon>
        <taxon>Crotalarieae</taxon>
        <taxon>Crotalaria</taxon>
    </lineage>
</organism>
<comment type="caution">
    <text evidence="2">The sequence shown here is derived from an EMBL/GenBank/DDBJ whole genome shotgun (WGS) entry which is preliminary data.</text>
</comment>
<keyword evidence="3" id="KW-1185">Reference proteome</keyword>
<dbReference type="AlphaFoldDB" id="A0AAN9P8Q9"/>
<evidence type="ECO:0000256" key="1">
    <source>
        <dbReference type="SAM" id="MobiDB-lite"/>
    </source>
</evidence>
<proteinExistence type="predicted"/>
<name>A0AAN9P8Q9_CROPI</name>
<protein>
    <submittedName>
        <fullName evidence="2">Uncharacterized protein</fullName>
    </submittedName>
</protein>
<accession>A0AAN9P8Q9</accession>
<feature type="compositionally biased region" description="Basic and acidic residues" evidence="1">
    <location>
        <begin position="112"/>
        <end position="123"/>
    </location>
</feature>
<evidence type="ECO:0000313" key="2">
    <source>
        <dbReference type="EMBL" id="KAK7288454.1"/>
    </source>
</evidence>
<gene>
    <name evidence="2" type="ORF">RIF29_01913</name>
</gene>
<feature type="region of interest" description="Disordered" evidence="1">
    <location>
        <begin position="92"/>
        <end position="135"/>
    </location>
</feature>
<sequence>MEAPQPNKTPAVAWVKKKKSRLASQRSPILEENLVTVGKDIVQDEACASEQIVSKQMPSILNPGHSDTVYMLEGGAQSSMRLIRKSSVRFQFSEEEKDETTAGSDTVTTAPELHEGQEGRDLGEKEEEGLCTAKT</sequence>
<dbReference type="Proteomes" id="UP001372338">
    <property type="component" value="Unassembled WGS sequence"/>
</dbReference>